<evidence type="ECO:0000313" key="3">
    <source>
        <dbReference type="Proteomes" id="UP001177670"/>
    </source>
</evidence>
<dbReference type="Proteomes" id="UP001177670">
    <property type="component" value="Unassembled WGS sequence"/>
</dbReference>
<feature type="region of interest" description="Disordered" evidence="1">
    <location>
        <begin position="1"/>
        <end position="57"/>
    </location>
</feature>
<dbReference type="EMBL" id="JAHYIQ010000020">
    <property type="protein sequence ID" value="KAK1123513.1"/>
    <property type="molecule type" value="Genomic_DNA"/>
</dbReference>
<protein>
    <submittedName>
        <fullName evidence="2">Uncharacterized protein</fullName>
    </submittedName>
</protein>
<comment type="caution">
    <text evidence="2">The sequence shown here is derived from an EMBL/GenBank/DDBJ whole genome shotgun (WGS) entry which is preliminary data.</text>
</comment>
<proteinExistence type="predicted"/>
<organism evidence="2 3">
    <name type="scientific">Melipona bicolor</name>
    <dbReference type="NCBI Taxonomy" id="60889"/>
    <lineage>
        <taxon>Eukaryota</taxon>
        <taxon>Metazoa</taxon>
        <taxon>Ecdysozoa</taxon>
        <taxon>Arthropoda</taxon>
        <taxon>Hexapoda</taxon>
        <taxon>Insecta</taxon>
        <taxon>Pterygota</taxon>
        <taxon>Neoptera</taxon>
        <taxon>Endopterygota</taxon>
        <taxon>Hymenoptera</taxon>
        <taxon>Apocrita</taxon>
        <taxon>Aculeata</taxon>
        <taxon>Apoidea</taxon>
        <taxon>Anthophila</taxon>
        <taxon>Apidae</taxon>
        <taxon>Melipona</taxon>
    </lineage>
</organism>
<sequence length="123" mass="13700">MLPSRSRLGLSGLGSSQDLGSSNGDLYYNSRPEGHWSYQPPPPPVITHQPKPSATQHFQPYERGYPKTLESLAEKVSPCDALLVPRDFDAGRGFTRSEKYFVILNEVYGGIEMNSNEESARKI</sequence>
<reference evidence="2" key="1">
    <citation type="submission" date="2021-10" db="EMBL/GenBank/DDBJ databases">
        <title>Melipona bicolor Genome sequencing and assembly.</title>
        <authorList>
            <person name="Araujo N.S."/>
            <person name="Arias M.C."/>
        </authorList>
    </citation>
    <scope>NUCLEOTIDE SEQUENCE</scope>
    <source>
        <strain evidence="2">USP_2M_L1-L4_2017</strain>
        <tissue evidence="2">Whole body</tissue>
    </source>
</reference>
<evidence type="ECO:0000256" key="1">
    <source>
        <dbReference type="SAM" id="MobiDB-lite"/>
    </source>
</evidence>
<dbReference type="AlphaFoldDB" id="A0AA40FQJ3"/>
<keyword evidence="3" id="KW-1185">Reference proteome</keyword>
<accession>A0AA40FQJ3</accession>
<gene>
    <name evidence="2" type="ORF">K0M31_008218</name>
</gene>
<name>A0AA40FQJ3_9HYME</name>
<evidence type="ECO:0000313" key="2">
    <source>
        <dbReference type="EMBL" id="KAK1123513.1"/>
    </source>
</evidence>
<feature type="compositionally biased region" description="Low complexity" evidence="1">
    <location>
        <begin position="1"/>
        <end position="26"/>
    </location>
</feature>